<gene>
    <name evidence="2" type="ORF">GNP88_20565</name>
</gene>
<keyword evidence="1" id="KW-1133">Transmembrane helix</keyword>
<dbReference type="RefSeq" id="WP_155656781.1">
    <property type="nucleotide sequence ID" value="NZ_WOBN01000062.1"/>
</dbReference>
<evidence type="ECO:0000256" key="1">
    <source>
        <dbReference type="SAM" id="Phobius"/>
    </source>
</evidence>
<keyword evidence="1" id="KW-0472">Membrane</keyword>
<feature type="transmembrane region" description="Helical" evidence="1">
    <location>
        <begin position="63"/>
        <end position="83"/>
    </location>
</feature>
<name>A0A844P7Z0_ALIFS</name>
<proteinExistence type="predicted"/>
<dbReference type="EMBL" id="WOBN01000062">
    <property type="protein sequence ID" value="MUK51484.1"/>
    <property type="molecule type" value="Genomic_DNA"/>
</dbReference>
<dbReference type="Proteomes" id="UP000448038">
    <property type="component" value="Unassembled WGS sequence"/>
</dbReference>
<organism evidence="2 3">
    <name type="scientific">Aliivibrio fischeri</name>
    <name type="common">Vibrio fischeri</name>
    <dbReference type="NCBI Taxonomy" id="668"/>
    <lineage>
        <taxon>Bacteria</taxon>
        <taxon>Pseudomonadati</taxon>
        <taxon>Pseudomonadota</taxon>
        <taxon>Gammaproteobacteria</taxon>
        <taxon>Vibrionales</taxon>
        <taxon>Vibrionaceae</taxon>
        <taxon>Aliivibrio</taxon>
    </lineage>
</organism>
<evidence type="ECO:0000313" key="2">
    <source>
        <dbReference type="EMBL" id="MUK51484.1"/>
    </source>
</evidence>
<sequence>MKIDVLSMFKVWKDPVWSKVIATGILALLSLSVVYFFDFLSSVLSGLEYGVNFIFKSTLVPNWLIGFMGFCTAMVIFVFLLYGKEKYFPKQKRILWRNYKKDYFLGLEWHWRFGSTGSDIYDLHSCCPKCKYQVFLRPASHYSTPIYKCDSCGESYGPFQESLGEIESKVRRFIQQKLRTRSWLS</sequence>
<dbReference type="AlphaFoldDB" id="A0A844P7Z0"/>
<comment type="caution">
    <text evidence="2">The sequence shown here is derived from an EMBL/GenBank/DDBJ whole genome shotgun (WGS) entry which is preliminary data.</text>
</comment>
<accession>A0A844P7Z0</accession>
<feature type="transmembrane region" description="Helical" evidence="1">
    <location>
        <begin position="20"/>
        <end position="43"/>
    </location>
</feature>
<protein>
    <submittedName>
        <fullName evidence="2">Uncharacterized protein</fullName>
    </submittedName>
</protein>
<reference evidence="2 3" key="1">
    <citation type="submission" date="2019-11" db="EMBL/GenBank/DDBJ databases">
        <title>Using colonization assays and comparative genomics to discover symbiosis behaviors and factors in Vibrio fischeri.</title>
        <authorList>
            <person name="Bongrand C."/>
            <person name="Moriano-Gutierrez S."/>
            <person name="Arevalo P."/>
            <person name="Mcfall-Ngai M."/>
            <person name="Visick K."/>
            <person name="Polz M.F."/>
            <person name="Ruby E.G."/>
        </authorList>
    </citation>
    <scope>NUCLEOTIDE SEQUENCE [LARGE SCALE GENOMIC DNA]</scope>
    <source>
        <strain evidence="3">emors.4.1</strain>
    </source>
</reference>
<keyword evidence="1" id="KW-0812">Transmembrane</keyword>
<evidence type="ECO:0000313" key="3">
    <source>
        <dbReference type="Proteomes" id="UP000448038"/>
    </source>
</evidence>